<dbReference type="GeneID" id="64054972"/>
<evidence type="ECO:0000313" key="2">
    <source>
        <dbReference type="Proteomes" id="UP000236214"/>
    </source>
</evidence>
<dbReference type="Proteomes" id="UP000236214">
    <property type="component" value="Unassembled WGS sequence"/>
</dbReference>
<proteinExistence type="predicted"/>
<evidence type="ECO:0000313" key="1">
    <source>
        <dbReference type="EMBL" id="GBD68073.1"/>
    </source>
</evidence>
<dbReference type="EMBL" id="BDEC01000033">
    <property type="protein sequence ID" value="GBD68073.1"/>
    <property type="molecule type" value="Genomic_DNA"/>
</dbReference>
<organism evidence="1 2">
    <name type="scientific">Tetragenococcus halophilus subsp. halophilus</name>
    <dbReference type="NCBI Taxonomy" id="1513897"/>
    <lineage>
        <taxon>Bacteria</taxon>
        <taxon>Bacillati</taxon>
        <taxon>Bacillota</taxon>
        <taxon>Bacilli</taxon>
        <taxon>Lactobacillales</taxon>
        <taxon>Enterococcaceae</taxon>
        <taxon>Tetragenococcus</taxon>
    </lineage>
</organism>
<dbReference type="RefSeq" id="WP_061840984.1">
    <property type="nucleotide sequence ID" value="NZ_BAABQP010000008.1"/>
</dbReference>
<accession>A0A2H6D4X9</accession>
<name>A0A2H6D4X9_TETHA</name>
<sequence>MDYLRDIATSVVIYGFFAFVWFGWALEGPKKSWEKYLIIACATSFLLGVLGVYLIFTYQEEASVLTEYGLSLWYYIIVIIEFLVGGIGAYLLYKKKSDNYIAPWICLIVGIHFSPLAFIFQEPTMHLLALLFVATTIVTIQRMKNISYRASAITGIGAGSTLLLFAVFNILRLVLV</sequence>
<dbReference type="AlphaFoldDB" id="A0A2H6D4X9"/>
<reference evidence="1 2" key="1">
    <citation type="submission" date="2016-05" db="EMBL/GenBank/DDBJ databases">
        <title>Whole genome sequencing of Tetragenococcus halophilus subsp. halophilus NISL 7118.</title>
        <authorList>
            <person name="Shiwa Y."/>
            <person name="Nishimura I."/>
            <person name="Yoshikawa H."/>
            <person name="Koyama Y."/>
            <person name="Oguma T."/>
        </authorList>
    </citation>
    <scope>NUCLEOTIDE SEQUENCE [LARGE SCALE GENOMIC DNA]</scope>
    <source>
        <strain evidence="1 2">NISL 7118</strain>
    </source>
</reference>
<gene>
    <name evidence="1" type="ORF">TEHN7118_0879</name>
</gene>
<protein>
    <submittedName>
        <fullName evidence="1">Uncharacterized protein</fullName>
    </submittedName>
</protein>
<keyword evidence="2" id="KW-1185">Reference proteome</keyword>
<comment type="caution">
    <text evidence="1">The sequence shown here is derived from an EMBL/GenBank/DDBJ whole genome shotgun (WGS) entry which is preliminary data.</text>
</comment>